<feature type="domain" description="Enhanced disease resistance 4-like N-terminal" evidence="1">
    <location>
        <begin position="38"/>
        <end position="59"/>
    </location>
</feature>
<gene>
    <name evidence="2" type="ORF">Prudu_012410</name>
</gene>
<dbReference type="PANTHER" id="PTHR48473:SF1">
    <property type="entry name" value="TIR DOMAIN-CONTAINING PROTEIN"/>
    <property type="match status" value="1"/>
</dbReference>
<feature type="non-terminal residue" evidence="2">
    <location>
        <position position="1"/>
    </location>
</feature>
<dbReference type="EMBL" id="AP019300">
    <property type="protein sequence ID" value="BBH01983.1"/>
    <property type="molecule type" value="Genomic_DNA"/>
</dbReference>
<accession>A0A4Y1RD60</accession>
<organism evidence="2">
    <name type="scientific">Prunus dulcis</name>
    <name type="common">Almond</name>
    <name type="synonym">Amygdalus dulcis</name>
    <dbReference type="NCBI Taxonomy" id="3755"/>
    <lineage>
        <taxon>Eukaryota</taxon>
        <taxon>Viridiplantae</taxon>
        <taxon>Streptophyta</taxon>
        <taxon>Embryophyta</taxon>
        <taxon>Tracheophyta</taxon>
        <taxon>Spermatophyta</taxon>
        <taxon>Magnoliopsida</taxon>
        <taxon>eudicotyledons</taxon>
        <taxon>Gunneridae</taxon>
        <taxon>Pentapetalae</taxon>
        <taxon>rosids</taxon>
        <taxon>fabids</taxon>
        <taxon>Rosales</taxon>
        <taxon>Rosaceae</taxon>
        <taxon>Amygdaloideae</taxon>
        <taxon>Amygdaleae</taxon>
        <taxon>Prunus</taxon>
    </lineage>
</organism>
<protein>
    <recommendedName>
        <fullName evidence="1">Enhanced disease resistance 4-like N-terminal domain-containing protein</fullName>
    </recommendedName>
</protein>
<evidence type="ECO:0000259" key="1">
    <source>
        <dbReference type="Pfam" id="PF22910"/>
    </source>
</evidence>
<dbReference type="AlphaFoldDB" id="A0A4Y1RD60"/>
<name>A0A4Y1RD60_PRUDU</name>
<dbReference type="PANTHER" id="PTHR48473">
    <property type="entry name" value="TIR DOMAIN-CONTAINING PROTEIN"/>
    <property type="match status" value="1"/>
</dbReference>
<proteinExistence type="predicted"/>
<dbReference type="InterPro" id="IPR055126">
    <property type="entry name" value="EDR4-like_N"/>
</dbReference>
<dbReference type="Pfam" id="PF22910">
    <property type="entry name" value="EDR4-like_1st"/>
    <property type="match status" value="1"/>
</dbReference>
<evidence type="ECO:0000313" key="2">
    <source>
        <dbReference type="EMBL" id="BBH01983.1"/>
    </source>
</evidence>
<sequence length="327" mass="35840">SKASNPTQPRPTTSKLEKSFRTAASLRLGGEQRRSFLLLPELPPIQVYRCGGCGVPLQAKALLLMPAGYKASVSSALSYTALFFRFFPFTAYGLNHFRSLQSPFFILNSNLNLCKPWHASSPQQSQSLQTSQRWRSFDYSSASAEVGLMESYREKRRDLHIVFIELEKIYDRGSNDSSLGDYNEQINVASVPGSVDSNPSVSPLASISARVGSDDFNPRVSTDYDDSGTLASAVGPSGSNPPGSVAINIGLQVENNDPHHRTRVTALELTFMLVGFNLEILSAGFDQISSTSKPRYALISLLLAVAVDETQHLTRFGYAYVLGEQQQ</sequence>
<reference evidence="2" key="1">
    <citation type="journal article" date="2019" name="Science">
        <title>Mutation of a bHLH transcription factor allowed almond domestication.</title>
        <authorList>
            <person name="Sanchez-Perez R."/>
            <person name="Pavan S."/>
            <person name="Mazzeo R."/>
            <person name="Moldovan C."/>
            <person name="Aiese Cigliano R."/>
            <person name="Del Cueto J."/>
            <person name="Ricciardi F."/>
            <person name="Lotti C."/>
            <person name="Ricciardi L."/>
            <person name="Dicenta F."/>
            <person name="Lopez-Marques R.L."/>
            <person name="Lindberg Moller B."/>
        </authorList>
    </citation>
    <scope>NUCLEOTIDE SEQUENCE</scope>
</reference>